<proteinExistence type="inferred from homology"/>
<dbReference type="SUPFAM" id="SSF53067">
    <property type="entry name" value="Actin-like ATPase domain"/>
    <property type="match status" value="2"/>
</dbReference>
<dbReference type="GO" id="GO:0016301">
    <property type="term" value="F:kinase activity"/>
    <property type="evidence" value="ECO:0007669"/>
    <property type="project" value="UniProtKB-KW"/>
</dbReference>
<reference evidence="6 7" key="1">
    <citation type="submission" date="2023-07" db="EMBL/GenBank/DDBJ databases">
        <title>Sorghum-associated microbial communities from plants grown in Nebraska, USA.</title>
        <authorList>
            <person name="Schachtman D."/>
        </authorList>
    </citation>
    <scope>NUCLEOTIDE SEQUENCE [LARGE SCALE GENOMIC DNA]</scope>
    <source>
        <strain evidence="6 7">CC258</strain>
    </source>
</reference>
<dbReference type="PANTHER" id="PTHR43095">
    <property type="entry name" value="SUGAR KINASE"/>
    <property type="match status" value="1"/>
</dbReference>
<feature type="domain" description="Carbohydrate kinase FGGY N-terminal" evidence="4">
    <location>
        <begin position="8"/>
        <end position="245"/>
    </location>
</feature>
<evidence type="ECO:0000313" key="6">
    <source>
        <dbReference type="EMBL" id="MDR6552011.1"/>
    </source>
</evidence>
<evidence type="ECO:0000256" key="1">
    <source>
        <dbReference type="ARBA" id="ARBA00009156"/>
    </source>
</evidence>
<evidence type="ECO:0000259" key="5">
    <source>
        <dbReference type="Pfam" id="PF02782"/>
    </source>
</evidence>
<dbReference type="RefSeq" id="WP_310499571.1">
    <property type="nucleotide sequence ID" value="NZ_JAVDSB010000005.1"/>
</dbReference>
<dbReference type="EMBL" id="JAVDSB010000005">
    <property type="protein sequence ID" value="MDR6552011.1"/>
    <property type="molecule type" value="Genomic_DNA"/>
</dbReference>
<sequence>MNSSKLVFIGADIGSQGVRVMALDEQGELLAADAVTFELANTREEQSPALWWEALTGCLSRIVHDLKTLHAGISIEALSVTSTSGTMIPLDERNEPLGPALMYSDPRSQLEAKACTLAAQGDPCAYTTFHASSGLPKIIWFGNQYPHLMERTKRWVHAADYLIGKLSGVWGVTDYTNCLKTGYDLVRDRWPSYISEKLGIPSEWLPTVVAPGTVLGTISVEASQLTGLPAQVRIVAGMTDGCASQIASGAIRPGEWNTTIGTTMVVKGVTQQPILDPLGRLYNHKHPQGFWMPGGASNTGADWVSRDYQGADLAVLNQRAGEMTPTPWVAYPLRQKGERFPFVAEDACGFEPQGLTPEQRFAARMEGVAYLERLSYDIIEGLSGERLSAIYTAGGASNSLVWLQIRSSVSGRPIQKMKHTEGAAGAAVLAASQTRFSNLEEAGSAMIRPALTVEPAAPSVCEQYEMRYKQFVQQLRDNGFYHEGKVQVG</sequence>
<accession>A0ABU1NX04</accession>
<keyword evidence="3 6" id="KW-0418">Kinase</keyword>
<feature type="domain" description="Carbohydrate kinase FGGY C-terminal" evidence="5">
    <location>
        <begin position="258"/>
        <end position="432"/>
    </location>
</feature>
<keyword evidence="7" id="KW-1185">Reference proteome</keyword>
<evidence type="ECO:0000259" key="4">
    <source>
        <dbReference type="Pfam" id="PF00370"/>
    </source>
</evidence>
<dbReference type="Pfam" id="PF02782">
    <property type="entry name" value="FGGY_C"/>
    <property type="match status" value="1"/>
</dbReference>
<dbReference type="InterPro" id="IPR043129">
    <property type="entry name" value="ATPase_NBD"/>
</dbReference>
<name>A0ABU1NX04_9BACL</name>
<evidence type="ECO:0000313" key="7">
    <source>
        <dbReference type="Proteomes" id="UP001267290"/>
    </source>
</evidence>
<gene>
    <name evidence="6" type="ORF">J2736_003213</name>
</gene>
<comment type="caution">
    <text evidence="6">The sequence shown here is derived from an EMBL/GenBank/DDBJ whole genome shotgun (WGS) entry which is preliminary data.</text>
</comment>
<dbReference type="InterPro" id="IPR018485">
    <property type="entry name" value="FGGY_C"/>
</dbReference>
<dbReference type="InterPro" id="IPR050406">
    <property type="entry name" value="FGGY_Carb_Kinase"/>
</dbReference>
<dbReference type="Pfam" id="PF00370">
    <property type="entry name" value="FGGY_N"/>
    <property type="match status" value="1"/>
</dbReference>
<evidence type="ECO:0000256" key="3">
    <source>
        <dbReference type="ARBA" id="ARBA00022777"/>
    </source>
</evidence>
<dbReference type="InterPro" id="IPR018484">
    <property type="entry name" value="FGGY_N"/>
</dbReference>
<keyword evidence="2" id="KW-0808">Transferase</keyword>
<comment type="similarity">
    <text evidence="1">Belongs to the FGGY kinase family.</text>
</comment>
<dbReference type="CDD" id="cd07783">
    <property type="entry name" value="ASKHA_NBD_FGGY_SePSK_AtXK1-like"/>
    <property type="match status" value="1"/>
</dbReference>
<dbReference type="PIRSF" id="PIRSF000538">
    <property type="entry name" value="GlpK"/>
    <property type="match status" value="1"/>
</dbReference>
<organism evidence="6 7">
    <name type="scientific">Paenibacillus qinlingensis</name>
    <dbReference type="NCBI Taxonomy" id="1837343"/>
    <lineage>
        <taxon>Bacteria</taxon>
        <taxon>Bacillati</taxon>
        <taxon>Bacillota</taxon>
        <taxon>Bacilli</taxon>
        <taxon>Bacillales</taxon>
        <taxon>Paenibacillaceae</taxon>
        <taxon>Paenibacillus</taxon>
    </lineage>
</organism>
<dbReference type="Gene3D" id="3.30.420.40">
    <property type="match status" value="2"/>
</dbReference>
<protein>
    <submittedName>
        <fullName evidence="6">Sugar (Pentulose or hexulose) kinase</fullName>
    </submittedName>
</protein>
<evidence type="ECO:0000256" key="2">
    <source>
        <dbReference type="ARBA" id="ARBA00022679"/>
    </source>
</evidence>
<dbReference type="InterPro" id="IPR000577">
    <property type="entry name" value="Carb_kinase_FGGY"/>
</dbReference>
<dbReference type="Proteomes" id="UP001267290">
    <property type="component" value="Unassembled WGS sequence"/>
</dbReference>